<dbReference type="InterPro" id="IPR050235">
    <property type="entry name" value="CK1_Ser-Thr_kinase"/>
</dbReference>
<evidence type="ECO:0000256" key="4">
    <source>
        <dbReference type="PROSITE-ProRule" id="PRU10141"/>
    </source>
</evidence>
<dbReference type="Gene3D" id="1.10.510.10">
    <property type="entry name" value="Transferase(Phosphotransferase) domain 1"/>
    <property type="match status" value="1"/>
</dbReference>
<proteinExistence type="inferred from homology"/>
<dbReference type="PROSITE" id="PS00108">
    <property type="entry name" value="PROTEIN_KINASE_ST"/>
    <property type="match status" value="1"/>
</dbReference>
<keyword evidence="5" id="KW-0723">Serine/threonine-protein kinase</keyword>
<dbReference type="InterPro" id="IPR017441">
    <property type="entry name" value="Protein_kinase_ATP_BS"/>
</dbReference>
<reference evidence="8" key="1">
    <citation type="submission" date="2018-07" db="EMBL/GenBank/DDBJ databases">
        <authorList>
            <person name="Quirk P.G."/>
            <person name="Krulwich T.A."/>
        </authorList>
    </citation>
    <scope>NUCLEOTIDE SEQUENCE</scope>
</reference>
<dbReference type="PROSITE" id="PS50011">
    <property type="entry name" value="PROTEIN_KINASE_DOM"/>
    <property type="match status" value="1"/>
</dbReference>
<feature type="binding site" evidence="4">
    <location>
        <position position="88"/>
    </location>
    <ligand>
        <name>ATP</name>
        <dbReference type="ChEBI" id="CHEBI:30616"/>
    </ligand>
</feature>
<dbReference type="Gene3D" id="3.30.200.20">
    <property type="entry name" value="Phosphorylase Kinase, domain 1"/>
    <property type="match status" value="1"/>
</dbReference>
<feature type="domain" description="Protein kinase" evidence="7">
    <location>
        <begin position="59"/>
        <end position="398"/>
    </location>
</feature>
<keyword evidence="2 4" id="KW-0547">Nucleotide-binding</keyword>
<organism evidence="8">
    <name type="scientific">Culicoides sonorensis</name>
    <name type="common">Biting midge</name>
    <dbReference type="NCBI Taxonomy" id="179676"/>
    <lineage>
        <taxon>Eukaryota</taxon>
        <taxon>Metazoa</taxon>
        <taxon>Ecdysozoa</taxon>
        <taxon>Arthropoda</taxon>
        <taxon>Hexapoda</taxon>
        <taxon>Insecta</taxon>
        <taxon>Pterygota</taxon>
        <taxon>Neoptera</taxon>
        <taxon>Endopterygota</taxon>
        <taxon>Diptera</taxon>
        <taxon>Nematocera</taxon>
        <taxon>Chironomoidea</taxon>
        <taxon>Ceratopogonidae</taxon>
        <taxon>Ceratopogoninae</taxon>
        <taxon>Culicoides</taxon>
        <taxon>Monoculicoides</taxon>
    </lineage>
</organism>
<comment type="similarity">
    <text evidence="5">Belongs to the protein kinase superfamily.</text>
</comment>
<dbReference type="VEuPathDB" id="VectorBase:CSON010804"/>
<keyword evidence="3 4" id="KW-0067">ATP-binding</keyword>
<dbReference type="EMBL" id="UFQT01000448">
    <property type="protein sequence ID" value="SSX24431.1"/>
    <property type="molecule type" value="Genomic_DNA"/>
</dbReference>
<dbReference type="AlphaFoldDB" id="A0A336M4Z8"/>
<accession>A0A336M4Z8</accession>
<evidence type="ECO:0000259" key="7">
    <source>
        <dbReference type="PROSITE" id="PS50011"/>
    </source>
</evidence>
<dbReference type="EC" id="2.7.11.1" evidence="1"/>
<dbReference type="PROSITE" id="PS00107">
    <property type="entry name" value="PROTEIN_KINASE_ATP"/>
    <property type="match status" value="1"/>
</dbReference>
<evidence type="ECO:0000313" key="8">
    <source>
        <dbReference type="EMBL" id="SSX24431.1"/>
    </source>
</evidence>
<keyword evidence="5" id="KW-0418">Kinase</keyword>
<dbReference type="SUPFAM" id="SSF56112">
    <property type="entry name" value="Protein kinase-like (PK-like)"/>
    <property type="match status" value="1"/>
</dbReference>
<gene>
    <name evidence="8" type="primary">CSON010804</name>
</gene>
<dbReference type="GO" id="GO:0004674">
    <property type="term" value="F:protein serine/threonine kinase activity"/>
    <property type="evidence" value="ECO:0007669"/>
    <property type="project" value="UniProtKB-KW"/>
</dbReference>
<evidence type="ECO:0000256" key="2">
    <source>
        <dbReference type="ARBA" id="ARBA00022741"/>
    </source>
</evidence>
<dbReference type="InterPro" id="IPR008271">
    <property type="entry name" value="Ser/Thr_kinase_AS"/>
</dbReference>
<feature type="region of interest" description="Disordered" evidence="6">
    <location>
        <begin position="1"/>
        <end position="51"/>
    </location>
</feature>
<dbReference type="GO" id="GO:0005524">
    <property type="term" value="F:ATP binding"/>
    <property type="evidence" value="ECO:0007669"/>
    <property type="project" value="UniProtKB-UniRule"/>
</dbReference>
<evidence type="ECO:0000256" key="6">
    <source>
        <dbReference type="SAM" id="MobiDB-lite"/>
    </source>
</evidence>
<keyword evidence="5" id="KW-0808">Transferase</keyword>
<evidence type="ECO:0000256" key="1">
    <source>
        <dbReference type="ARBA" id="ARBA00012513"/>
    </source>
</evidence>
<feature type="compositionally biased region" description="Low complexity" evidence="6">
    <location>
        <begin position="15"/>
        <end position="51"/>
    </location>
</feature>
<feature type="region of interest" description="Disordered" evidence="6">
    <location>
        <begin position="117"/>
        <end position="138"/>
    </location>
</feature>
<protein>
    <recommendedName>
        <fullName evidence="1">non-specific serine/threonine protein kinase</fullName>
        <ecNumber evidence="1">2.7.11.1</ecNumber>
    </recommendedName>
</protein>
<dbReference type="PANTHER" id="PTHR11909">
    <property type="entry name" value="CASEIN KINASE-RELATED"/>
    <property type="match status" value="1"/>
</dbReference>
<feature type="compositionally biased region" description="Basic and acidic residues" evidence="6">
    <location>
        <begin position="1"/>
        <end position="11"/>
    </location>
</feature>
<sequence>MQSRTDRRDGANRQNSGAPGGSSAAATGAGAGTRNTNAMYSGRHSVSSSSGVLMVGPNFRVGKKIGCGNFGELRLGKNLYNNEHVAIKMEPMKSKAPQLHLEYRFYKLLGSHDDAPLSKKVQVPSTSKTSNNKLLQTSTNHSFPEGVPRLYYLGTCSGRYNAMVLELLGPSLEDLFTLCGRRFSLKTVLMIAKQLLHRIEYVHSRHLIYRDVKPENFLIGRSSNKRDKIIHIIDFGLAKEYIDLDTNKHIPYREHKSLTGTARYMSINTHMGKEQSRRDDLEALGHMFMYFLQRYQKIGDTKRATPIEVLCENHPEEFATYLRYVRRLDFFETPDYDYLRRLFQELFDRKGYTDDGEFDWTGKTMPLEKEVIGTRQSQTSIPKPERPKDFHVISHERLKPKPRTSKTESQTTLKKKHTNFNTLRKKKHKTLKQRNKKKIKVNKISLAHVTVEHSNLLSKESAFKFGKENIKFFLSCRTFILPTSKIHQFIDSITIPLLDK</sequence>
<dbReference type="InterPro" id="IPR011009">
    <property type="entry name" value="Kinase-like_dom_sf"/>
</dbReference>
<name>A0A336M4Z8_CULSO</name>
<dbReference type="InterPro" id="IPR000719">
    <property type="entry name" value="Prot_kinase_dom"/>
</dbReference>
<evidence type="ECO:0000256" key="3">
    <source>
        <dbReference type="ARBA" id="ARBA00022840"/>
    </source>
</evidence>
<evidence type="ECO:0000256" key="5">
    <source>
        <dbReference type="RuleBase" id="RU000304"/>
    </source>
</evidence>
<feature type="compositionally biased region" description="Polar residues" evidence="6">
    <location>
        <begin position="123"/>
        <end position="138"/>
    </location>
</feature>
<dbReference type="Pfam" id="PF00069">
    <property type="entry name" value="Pkinase"/>
    <property type="match status" value="1"/>
</dbReference>
<dbReference type="SMART" id="SM00220">
    <property type="entry name" value="S_TKc"/>
    <property type="match status" value="1"/>
</dbReference>